<dbReference type="Proteomes" id="UP001595912">
    <property type="component" value="Unassembled WGS sequence"/>
</dbReference>
<keyword evidence="4" id="KW-0812">Transmembrane</keyword>
<feature type="transmembrane region" description="Helical" evidence="4">
    <location>
        <begin position="153"/>
        <end position="176"/>
    </location>
</feature>
<proteinExistence type="predicted"/>
<comment type="caution">
    <text evidence="5">The sequence shown here is derived from an EMBL/GenBank/DDBJ whole genome shotgun (WGS) entry which is preliminary data.</text>
</comment>
<feature type="compositionally biased region" description="Polar residues" evidence="3">
    <location>
        <begin position="436"/>
        <end position="457"/>
    </location>
</feature>
<dbReference type="SUPFAM" id="SSF103473">
    <property type="entry name" value="MFS general substrate transporter"/>
    <property type="match status" value="1"/>
</dbReference>
<sequence length="457" mass="47744">MAPPLADEDERGQRGPLLGRGMLLLFIALVGCFTAWGIAQDLTTPMVAGFKRIFEMSTFQASLVQLAYFGAYFLLALPAALINQRFGYKTGILTGLGLAALGAFLFYPASKIMTYEAFLVALFAMAAGCSILETSANPFVMSLGPEETATRRLNFAQAFNPVGTNIGVLLASTLILPKLADPVDISSLSPAQLHVIRAGELGAVMGPYLGLAFLLLVIAVAIAIQKAPPIVEEFPDAGPHTGGTGHLFGVLWRSKRYRFGVIAQFANVAAQVCTWTFLIQYVQQAQGGSLQKGGAYLQVSLLVFLGSRFLMTWVIGRVRATKVLAVLALLAVVLCVFAILNPNLAGVLAVVALSFCLSLMFPTIYGVALKGLGPATKFGAAGLVMAIVGGAIMPLVQGKLVDKTSAAISFVVPAACFAVVGLYALYDLRAAPGSVRGSTESSQPGDAGPSTVTGGAA</sequence>
<name>A0ABV9VUY8_9ACTN</name>
<feature type="transmembrane region" description="Helical" evidence="4">
    <location>
        <begin position="59"/>
        <end position="79"/>
    </location>
</feature>
<organism evidence="5 6">
    <name type="scientific">Dactylosporangium cerinum</name>
    <dbReference type="NCBI Taxonomy" id="1434730"/>
    <lineage>
        <taxon>Bacteria</taxon>
        <taxon>Bacillati</taxon>
        <taxon>Actinomycetota</taxon>
        <taxon>Actinomycetes</taxon>
        <taxon>Micromonosporales</taxon>
        <taxon>Micromonosporaceae</taxon>
        <taxon>Dactylosporangium</taxon>
    </lineage>
</organism>
<feature type="transmembrane region" description="Helical" evidence="4">
    <location>
        <begin position="86"/>
        <end position="106"/>
    </location>
</feature>
<feature type="region of interest" description="Disordered" evidence="3">
    <location>
        <begin position="435"/>
        <end position="457"/>
    </location>
</feature>
<accession>A0ABV9VUY8</accession>
<feature type="transmembrane region" description="Helical" evidence="4">
    <location>
        <begin position="205"/>
        <end position="224"/>
    </location>
</feature>
<feature type="transmembrane region" description="Helical" evidence="4">
    <location>
        <begin position="112"/>
        <end position="132"/>
    </location>
</feature>
<comment type="subcellular location">
    <subcellularLocation>
        <location evidence="1">Cell inner membrane</location>
        <topology evidence="1">Multi-pass membrane protein</topology>
    </subcellularLocation>
</comment>
<evidence type="ECO:0000256" key="3">
    <source>
        <dbReference type="SAM" id="MobiDB-lite"/>
    </source>
</evidence>
<evidence type="ECO:0000256" key="4">
    <source>
        <dbReference type="SAM" id="Phobius"/>
    </source>
</evidence>
<feature type="transmembrane region" description="Helical" evidence="4">
    <location>
        <begin position="21"/>
        <end position="39"/>
    </location>
</feature>
<dbReference type="InterPro" id="IPR036259">
    <property type="entry name" value="MFS_trans_sf"/>
</dbReference>
<keyword evidence="4" id="KW-1133">Transmembrane helix</keyword>
<feature type="transmembrane region" description="Helical" evidence="4">
    <location>
        <begin position="261"/>
        <end position="283"/>
    </location>
</feature>
<dbReference type="NCBIfam" id="TIGR00885">
    <property type="entry name" value="fucP"/>
    <property type="match status" value="1"/>
</dbReference>
<dbReference type="PANTHER" id="PTHR43702:SF11">
    <property type="entry name" value="L-FUCOSE-PROTON SYMPORTER"/>
    <property type="match status" value="1"/>
</dbReference>
<protein>
    <submittedName>
        <fullName evidence="5">L-fucose:H+ symporter permease</fullName>
    </submittedName>
</protein>
<feature type="transmembrane region" description="Helical" evidence="4">
    <location>
        <begin position="380"/>
        <end position="400"/>
    </location>
</feature>
<feature type="transmembrane region" description="Helical" evidence="4">
    <location>
        <begin position="295"/>
        <end position="316"/>
    </location>
</feature>
<dbReference type="InterPro" id="IPR005275">
    <property type="entry name" value="Lfuc_symporter_FucP"/>
</dbReference>
<keyword evidence="2" id="KW-1003">Cell membrane</keyword>
<evidence type="ECO:0000256" key="2">
    <source>
        <dbReference type="ARBA" id="ARBA00022475"/>
    </source>
</evidence>
<dbReference type="RefSeq" id="WP_380115923.1">
    <property type="nucleotide sequence ID" value="NZ_JBHSIU010000018.1"/>
</dbReference>
<dbReference type="Pfam" id="PF07690">
    <property type="entry name" value="MFS_1"/>
    <property type="match status" value="1"/>
</dbReference>
<feature type="transmembrane region" description="Helical" evidence="4">
    <location>
        <begin position="346"/>
        <end position="368"/>
    </location>
</feature>
<gene>
    <name evidence="5" type="primary">fucP</name>
    <name evidence="5" type="ORF">ACFPIJ_16790</name>
</gene>
<dbReference type="InterPro" id="IPR050375">
    <property type="entry name" value="MFS_TsgA-like"/>
</dbReference>
<dbReference type="PANTHER" id="PTHR43702">
    <property type="entry name" value="L-FUCOSE-PROTON SYMPORTER"/>
    <property type="match status" value="1"/>
</dbReference>
<reference evidence="6" key="1">
    <citation type="journal article" date="2019" name="Int. J. Syst. Evol. Microbiol.">
        <title>The Global Catalogue of Microorganisms (GCM) 10K type strain sequencing project: providing services to taxonomists for standard genome sequencing and annotation.</title>
        <authorList>
            <consortium name="The Broad Institute Genomics Platform"/>
            <consortium name="The Broad Institute Genome Sequencing Center for Infectious Disease"/>
            <person name="Wu L."/>
            <person name="Ma J."/>
        </authorList>
    </citation>
    <scope>NUCLEOTIDE SEQUENCE [LARGE SCALE GENOMIC DNA]</scope>
    <source>
        <strain evidence="6">CGMCC 4.7152</strain>
    </source>
</reference>
<dbReference type="CDD" id="cd17394">
    <property type="entry name" value="MFS_FucP_like"/>
    <property type="match status" value="1"/>
</dbReference>
<keyword evidence="4" id="KW-0472">Membrane</keyword>
<dbReference type="InterPro" id="IPR011701">
    <property type="entry name" value="MFS"/>
</dbReference>
<evidence type="ECO:0000313" key="6">
    <source>
        <dbReference type="Proteomes" id="UP001595912"/>
    </source>
</evidence>
<evidence type="ECO:0000313" key="5">
    <source>
        <dbReference type="EMBL" id="MFC4999484.1"/>
    </source>
</evidence>
<evidence type="ECO:0000256" key="1">
    <source>
        <dbReference type="ARBA" id="ARBA00004429"/>
    </source>
</evidence>
<keyword evidence="6" id="KW-1185">Reference proteome</keyword>
<feature type="transmembrane region" description="Helical" evidence="4">
    <location>
        <begin position="323"/>
        <end position="340"/>
    </location>
</feature>
<feature type="transmembrane region" description="Helical" evidence="4">
    <location>
        <begin position="406"/>
        <end position="426"/>
    </location>
</feature>
<dbReference type="Gene3D" id="1.20.1250.20">
    <property type="entry name" value="MFS general substrate transporter like domains"/>
    <property type="match status" value="2"/>
</dbReference>
<dbReference type="EMBL" id="JBHSIU010000018">
    <property type="protein sequence ID" value="MFC4999484.1"/>
    <property type="molecule type" value="Genomic_DNA"/>
</dbReference>